<organism evidence="3 4">
    <name type="scientific">Mya arenaria</name>
    <name type="common">Soft-shell clam</name>
    <dbReference type="NCBI Taxonomy" id="6604"/>
    <lineage>
        <taxon>Eukaryota</taxon>
        <taxon>Metazoa</taxon>
        <taxon>Spiralia</taxon>
        <taxon>Lophotrochozoa</taxon>
        <taxon>Mollusca</taxon>
        <taxon>Bivalvia</taxon>
        <taxon>Autobranchia</taxon>
        <taxon>Heteroconchia</taxon>
        <taxon>Euheterodonta</taxon>
        <taxon>Imparidentia</taxon>
        <taxon>Neoheterodontei</taxon>
        <taxon>Myida</taxon>
        <taxon>Myoidea</taxon>
        <taxon>Myidae</taxon>
        <taxon>Mya</taxon>
    </lineage>
</organism>
<evidence type="ECO:0000313" key="3">
    <source>
        <dbReference type="EMBL" id="WAR21437.1"/>
    </source>
</evidence>
<feature type="domain" description="EF-hand" evidence="2">
    <location>
        <begin position="45"/>
        <end position="80"/>
    </location>
</feature>
<dbReference type="SUPFAM" id="SSF47473">
    <property type="entry name" value="EF-hand"/>
    <property type="match status" value="1"/>
</dbReference>
<dbReference type="InterPro" id="IPR011992">
    <property type="entry name" value="EF-hand-dom_pair"/>
</dbReference>
<evidence type="ECO:0000313" key="4">
    <source>
        <dbReference type="Proteomes" id="UP001164746"/>
    </source>
</evidence>
<feature type="compositionally biased region" description="Low complexity" evidence="1">
    <location>
        <begin position="350"/>
        <end position="364"/>
    </location>
</feature>
<dbReference type="EMBL" id="CP111023">
    <property type="protein sequence ID" value="WAR21437.1"/>
    <property type="molecule type" value="Genomic_DNA"/>
</dbReference>
<dbReference type="Proteomes" id="UP001164746">
    <property type="component" value="Chromosome 12"/>
</dbReference>
<dbReference type="Pfam" id="PF15799">
    <property type="entry name" value="CCD48"/>
    <property type="match status" value="2"/>
</dbReference>
<dbReference type="InterPro" id="IPR002048">
    <property type="entry name" value="EF_hand_dom"/>
</dbReference>
<accession>A0ABY7FIP8</accession>
<evidence type="ECO:0000259" key="2">
    <source>
        <dbReference type="PROSITE" id="PS50222"/>
    </source>
</evidence>
<reference evidence="3" key="1">
    <citation type="submission" date="2022-11" db="EMBL/GenBank/DDBJ databases">
        <title>Centuries of genome instability and evolution in soft-shell clam transmissible cancer (bioRxiv).</title>
        <authorList>
            <person name="Hart S.F.M."/>
            <person name="Yonemitsu M.A."/>
            <person name="Giersch R.M."/>
            <person name="Beal B.F."/>
            <person name="Arriagada G."/>
            <person name="Davis B.W."/>
            <person name="Ostrander E.A."/>
            <person name="Goff S.P."/>
            <person name="Metzger M.J."/>
        </authorList>
    </citation>
    <scope>NUCLEOTIDE SEQUENCE</scope>
    <source>
        <strain evidence="3">MELC-2E11</strain>
        <tissue evidence="3">Siphon/mantle</tissue>
    </source>
</reference>
<name>A0ABY7FIP8_MYAAR</name>
<dbReference type="PROSITE" id="PS50222">
    <property type="entry name" value="EF_HAND_2"/>
    <property type="match status" value="1"/>
</dbReference>
<feature type="region of interest" description="Disordered" evidence="1">
    <location>
        <begin position="346"/>
        <end position="396"/>
    </location>
</feature>
<evidence type="ECO:0000256" key="1">
    <source>
        <dbReference type="SAM" id="MobiDB-lite"/>
    </source>
</evidence>
<proteinExistence type="predicted"/>
<feature type="compositionally biased region" description="Polar residues" evidence="1">
    <location>
        <begin position="380"/>
        <end position="390"/>
    </location>
</feature>
<gene>
    <name evidence="3" type="ORF">MAR_015411</name>
</gene>
<protein>
    <submittedName>
        <fullName evidence="3">EFCC1-like protein</fullName>
    </submittedName>
</protein>
<keyword evidence="4" id="KW-1185">Reference proteome</keyword>
<sequence length="533" mass="60192">MSLLPQSPRVGRSPRLKAKWLSNTMAYQYGNNGAKKSEIIVLTNDLDQYLQDMFQSIDTKGRGKISAEEFYLLCDVLNLKDTDGGLKQVSDLSFKDFHDRLCEHFACYGDYIGFLVNQTFRAKNNNNNNPIGKETNSTIPDCTRRSSFQKQMATSKSHQCIHDAELFKNWDKLRLAGFRLSEMREHIDHLLYEVTFHKEESQTLREIIEDLRTMLQASDAQNIGMQVALKRHQRGGAVESSLTVGLTPPRLGSTNNRHSLPPDTGHLVYQPLKGEERSVTALARELSHVRELRDREHDVTDLSREICRLEAEKKRQAGQLDLIVKTYTCCRELFAVCVDSLREVESSDATSGLPSPSPLRTPSRQRTFSFSGARDKSSSDSHQTPATSTDKAGAPLCDIAADDSSPPEVVLIRRLEHEIAAQLEELNSQHQEAFRVEQELSLCRRHLQTANFQVEALETECGRLLALEDQLVSVFRFLQKGRSQCLSRKTLGQLLLDVIDSSFGGEDQDMTADQFIRILQKTLSDCPLFLLAT</sequence>
<dbReference type="InterPro" id="IPR031601">
    <property type="entry name" value="CCD48"/>
</dbReference>